<sequence>MHAKRELLVVATALGLTLGSAGLQAQPTENPGKGQGHGQGQNQGKWQNHGDGQGRGQGQGAAPAQPGRGQPGEPERSFRESNHGHGEGRVERYDVSHGPRIDEREIRRLLVERRDWIEIDRRHENLPPGIRMNLERGKPLPPGIAMQLDERVLRDLPRYDGYEWRRVGPDVILVDAANAIIYEILRDIFY</sequence>
<evidence type="ECO:0000313" key="4">
    <source>
        <dbReference type="Proteomes" id="UP001318321"/>
    </source>
</evidence>
<proteinExistence type="predicted"/>
<reference evidence="3 4" key="1">
    <citation type="submission" date="2020-03" db="EMBL/GenBank/DDBJ databases">
        <title>Identification of Halomonas strains.</title>
        <authorList>
            <person name="Xiao Z."/>
            <person name="Dong F."/>
            <person name="Wang Z."/>
            <person name="Zhao J.-Y."/>
        </authorList>
    </citation>
    <scope>NUCLEOTIDE SEQUENCE [LARGE SCALE GENOMIC DNA]</scope>
    <source>
        <strain evidence="3 4">DX6</strain>
    </source>
</reference>
<feature type="compositionally biased region" description="Low complexity" evidence="1">
    <location>
        <begin position="60"/>
        <end position="72"/>
    </location>
</feature>
<feature type="compositionally biased region" description="Basic and acidic residues" evidence="1">
    <location>
        <begin position="73"/>
        <end position="95"/>
    </location>
</feature>
<keyword evidence="2" id="KW-0732">Signal</keyword>
<evidence type="ECO:0000256" key="1">
    <source>
        <dbReference type="SAM" id="MobiDB-lite"/>
    </source>
</evidence>
<dbReference type="Proteomes" id="UP001318321">
    <property type="component" value="Unassembled WGS sequence"/>
</dbReference>
<gene>
    <name evidence="3" type="ORF">HBJ55_01905</name>
</gene>
<dbReference type="NCBIfam" id="NF040487">
    <property type="entry name" value="T3SS_CigR_fam"/>
    <property type="match status" value="1"/>
</dbReference>
<feature type="chain" id="PRO_5046678422" evidence="2">
    <location>
        <begin position="26"/>
        <end position="190"/>
    </location>
</feature>
<accession>A0ABX0PPU7</accession>
<protein>
    <submittedName>
        <fullName evidence="3">RcnB family protein</fullName>
    </submittedName>
</protein>
<name>A0ABX0PPU7_9GAMM</name>
<keyword evidence="4" id="KW-1185">Reference proteome</keyword>
<evidence type="ECO:0000256" key="2">
    <source>
        <dbReference type="SAM" id="SignalP"/>
    </source>
</evidence>
<feature type="signal peptide" evidence="2">
    <location>
        <begin position="1"/>
        <end position="25"/>
    </location>
</feature>
<comment type="caution">
    <text evidence="3">The sequence shown here is derived from an EMBL/GenBank/DDBJ whole genome shotgun (WGS) entry which is preliminary data.</text>
</comment>
<evidence type="ECO:0000313" key="3">
    <source>
        <dbReference type="EMBL" id="NIC04182.1"/>
    </source>
</evidence>
<dbReference type="EMBL" id="JAAQTO010000004">
    <property type="protein sequence ID" value="NIC04182.1"/>
    <property type="molecule type" value="Genomic_DNA"/>
</dbReference>
<organism evidence="3 4">
    <name type="scientific">Billgrantia bachuensis</name>
    <dbReference type="NCBI Taxonomy" id="2717286"/>
    <lineage>
        <taxon>Bacteria</taxon>
        <taxon>Pseudomonadati</taxon>
        <taxon>Pseudomonadota</taxon>
        <taxon>Gammaproteobacteria</taxon>
        <taxon>Oceanospirillales</taxon>
        <taxon>Halomonadaceae</taxon>
        <taxon>Billgrantia</taxon>
    </lineage>
</organism>
<dbReference type="Gene3D" id="3.10.450.160">
    <property type="entry name" value="inner membrane protein cigr"/>
    <property type="match status" value="1"/>
</dbReference>
<feature type="region of interest" description="Disordered" evidence="1">
    <location>
        <begin position="22"/>
        <end position="95"/>
    </location>
</feature>